<evidence type="ECO:0000256" key="4">
    <source>
        <dbReference type="ARBA" id="ARBA00022840"/>
    </source>
</evidence>
<comment type="catalytic activity">
    <reaction evidence="6">
        <text>Couples ATP hydrolysis with the unwinding of duplex DNA by translocating in the 3'-5' direction.</text>
        <dbReference type="EC" id="5.6.2.4"/>
    </reaction>
</comment>
<feature type="binding site" evidence="10">
    <location>
        <begin position="24"/>
        <end position="31"/>
    </location>
    <ligand>
        <name>ATP</name>
        <dbReference type="ChEBI" id="CHEBI:30616"/>
    </ligand>
</feature>
<dbReference type="PANTHER" id="PTHR11070">
    <property type="entry name" value="UVRD / RECB / PCRA DNA HELICASE FAMILY MEMBER"/>
    <property type="match status" value="1"/>
</dbReference>
<dbReference type="InterPro" id="IPR000212">
    <property type="entry name" value="DNA_helicase_UvrD/REP"/>
</dbReference>
<dbReference type="Proteomes" id="UP000267535">
    <property type="component" value="Unassembled WGS sequence"/>
</dbReference>
<organism evidence="12 13">
    <name type="scientific">Amphritea balenae</name>
    <dbReference type="NCBI Taxonomy" id="452629"/>
    <lineage>
        <taxon>Bacteria</taxon>
        <taxon>Pseudomonadati</taxon>
        <taxon>Pseudomonadota</taxon>
        <taxon>Gammaproteobacteria</taxon>
        <taxon>Oceanospirillales</taxon>
        <taxon>Oceanospirillaceae</taxon>
        <taxon>Amphritea</taxon>
    </lineage>
</organism>
<accession>A0A3P1SMV5</accession>
<keyword evidence="2 10" id="KW-0378">Hydrolase</keyword>
<dbReference type="GO" id="GO:0016887">
    <property type="term" value="F:ATP hydrolysis activity"/>
    <property type="evidence" value="ECO:0007669"/>
    <property type="project" value="RHEA"/>
</dbReference>
<evidence type="ECO:0000256" key="3">
    <source>
        <dbReference type="ARBA" id="ARBA00022806"/>
    </source>
</evidence>
<evidence type="ECO:0000259" key="11">
    <source>
        <dbReference type="PROSITE" id="PS51198"/>
    </source>
</evidence>
<comment type="catalytic activity">
    <reaction evidence="9">
        <text>ATP + H2O = ADP + phosphate + H(+)</text>
        <dbReference type="Rhea" id="RHEA:13065"/>
        <dbReference type="ChEBI" id="CHEBI:15377"/>
        <dbReference type="ChEBI" id="CHEBI:15378"/>
        <dbReference type="ChEBI" id="CHEBI:30616"/>
        <dbReference type="ChEBI" id="CHEBI:43474"/>
        <dbReference type="ChEBI" id="CHEBI:456216"/>
        <dbReference type="EC" id="5.6.2.4"/>
    </reaction>
</comment>
<dbReference type="InterPro" id="IPR027417">
    <property type="entry name" value="P-loop_NTPase"/>
</dbReference>
<dbReference type="AlphaFoldDB" id="A0A3P1SMV5"/>
<dbReference type="GO" id="GO:0005524">
    <property type="term" value="F:ATP binding"/>
    <property type="evidence" value="ECO:0007669"/>
    <property type="project" value="UniProtKB-UniRule"/>
</dbReference>
<name>A0A3P1SMV5_9GAMM</name>
<gene>
    <name evidence="12" type="ORF">EHS89_14325</name>
</gene>
<protein>
    <recommendedName>
        <fullName evidence="7">DNA 3'-5' helicase</fullName>
        <ecNumber evidence="7">5.6.2.4</ecNumber>
    </recommendedName>
    <alternativeName>
        <fullName evidence="8">DNA 3'-5' helicase II</fullName>
    </alternativeName>
</protein>
<dbReference type="PANTHER" id="PTHR11070:SF2">
    <property type="entry name" value="ATP-DEPENDENT DNA HELICASE SRS2"/>
    <property type="match status" value="1"/>
</dbReference>
<dbReference type="CDD" id="cd17932">
    <property type="entry name" value="DEXQc_UvrD"/>
    <property type="match status" value="1"/>
</dbReference>
<keyword evidence="1 10" id="KW-0547">Nucleotide-binding</keyword>
<dbReference type="InterPro" id="IPR014016">
    <property type="entry name" value="UvrD-like_ATP-bd"/>
</dbReference>
<dbReference type="Pfam" id="PF13361">
    <property type="entry name" value="UvrD_C"/>
    <property type="match status" value="1"/>
</dbReference>
<dbReference type="GO" id="GO:0043138">
    <property type="term" value="F:3'-5' DNA helicase activity"/>
    <property type="evidence" value="ECO:0007669"/>
    <property type="project" value="UniProtKB-EC"/>
</dbReference>
<dbReference type="EC" id="5.6.2.4" evidence="7"/>
<dbReference type="PROSITE" id="PS51198">
    <property type="entry name" value="UVRD_HELICASE_ATP_BIND"/>
    <property type="match status" value="1"/>
</dbReference>
<proteinExistence type="predicted"/>
<evidence type="ECO:0000256" key="10">
    <source>
        <dbReference type="PROSITE-ProRule" id="PRU00560"/>
    </source>
</evidence>
<keyword evidence="4 10" id="KW-0067">ATP-binding</keyword>
<evidence type="ECO:0000256" key="5">
    <source>
        <dbReference type="ARBA" id="ARBA00023235"/>
    </source>
</evidence>
<dbReference type="Pfam" id="PF00580">
    <property type="entry name" value="UvrD-helicase"/>
    <property type="match status" value="2"/>
</dbReference>
<keyword evidence="3 10" id="KW-0347">Helicase</keyword>
<evidence type="ECO:0000256" key="6">
    <source>
        <dbReference type="ARBA" id="ARBA00034617"/>
    </source>
</evidence>
<evidence type="ECO:0000256" key="9">
    <source>
        <dbReference type="ARBA" id="ARBA00048988"/>
    </source>
</evidence>
<sequence length="540" mass="61305">MSKFAPTPEQQAAIDFDGNMVITACPGSGKTSVMKEKIRKITPVLADHKGVIAITFTKKASQELKKRCKHNAHDTKQSFFGTIDSFCLKELILPFISRVWGGNPAECKVVRRLRSPYLLFLDEEYCSPTVENILNDDGFNRLYDAGFVWMNSFAALALHVLNSSESAQRYIKARYSHVFIDEYQDSSLAQHQLFLKLLELGLIATAVGDVSQSIYEFRGGNPELLNCLVDDSDNFRHFQININHRCHASIINYASRLLDPNFQLIQCEEKRIYRRLVTGNLTSVAQQISGRISSWIDNGKWGVSKASDIGILAKKDKSLKLLTAGLNIDYRIYSENPLDSVGSDCSDLYSHLLAFKYGAIPTVQELIANQFELVVLKENNLALVRKEIRALREIEQVDQLIAKFHELASMLGIEEDEESDIAVRTILQQEEIIKQFMPLDDNEVQVMTLHKSKGLEFKVVLHFDLEEWSFPFQQVVNNDWDNPVYTSLIQDANLHYVGITRAENCCVLIRSTLRQNSRGDFSQSAPSYFLRLPQLEGLYG</sequence>
<evidence type="ECO:0000256" key="1">
    <source>
        <dbReference type="ARBA" id="ARBA00022741"/>
    </source>
</evidence>
<feature type="domain" description="UvrD-like helicase ATP-binding" evidence="11">
    <location>
        <begin position="3"/>
        <end position="247"/>
    </location>
</feature>
<dbReference type="OrthoDB" id="1100019at2"/>
<dbReference type="RefSeq" id="WP_124926844.1">
    <property type="nucleotide sequence ID" value="NZ_BMOH01000007.1"/>
</dbReference>
<evidence type="ECO:0000256" key="7">
    <source>
        <dbReference type="ARBA" id="ARBA00034808"/>
    </source>
</evidence>
<evidence type="ECO:0000256" key="8">
    <source>
        <dbReference type="ARBA" id="ARBA00034923"/>
    </source>
</evidence>
<dbReference type="Gene3D" id="3.40.50.300">
    <property type="entry name" value="P-loop containing nucleotide triphosphate hydrolases"/>
    <property type="match status" value="2"/>
</dbReference>
<dbReference type="GO" id="GO:0003677">
    <property type="term" value="F:DNA binding"/>
    <property type="evidence" value="ECO:0007669"/>
    <property type="project" value="InterPro"/>
</dbReference>
<dbReference type="SUPFAM" id="SSF52540">
    <property type="entry name" value="P-loop containing nucleoside triphosphate hydrolases"/>
    <property type="match status" value="1"/>
</dbReference>
<comment type="caution">
    <text evidence="12">The sequence shown here is derived from an EMBL/GenBank/DDBJ whole genome shotgun (WGS) entry which is preliminary data.</text>
</comment>
<evidence type="ECO:0000313" key="12">
    <source>
        <dbReference type="EMBL" id="RRC98264.1"/>
    </source>
</evidence>
<dbReference type="EMBL" id="RQXV01000008">
    <property type="protein sequence ID" value="RRC98264.1"/>
    <property type="molecule type" value="Genomic_DNA"/>
</dbReference>
<dbReference type="InterPro" id="IPR014017">
    <property type="entry name" value="DNA_helicase_UvrD-like_C"/>
</dbReference>
<dbReference type="GO" id="GO:0000725">
    <property type="term" value="P:recombinational repair"/>
    <property type="evidence" value="ECO:0007669"/>
    <property type="project" value="TreeGrafter"/>
</dbReference>
<keyword evidence="5" id="KW-0413">Isomerase</keyword>
<evidence type="ECO:0000313" key="13">
    <source>
        <dbReference type="Proteomes" id="UP000267535"/>
    </source>
</evidence>
<evidence type="ECO:0000256" key="2">
    <source>
        <dbReference type="ARBA" id="ARBA00022801"/>
    </source>
</evidence>
<keyword evidence="13" id="KW-1185">Reference proteome</keyword>
<reference evidence="12 13" key="1">
    <citation type="submission" date="2018-11" db="EMBL/GenBank/DDBJ databases">
        <title>The draft genome sequence of Amphritea balenae JAMM 1525T.</title>
        <authorList>
            <person name="Fang Z."/>
            <person name="Zhang Y."/>
            <person name="Han X."/>
        </authorList>
    </citation>
    <scope>NUCLEOTIDE SEQUENCE [LARGE SCALE GENOMIC DNA]</scope>
    <source>
        <strain evidence="12 13">JAMM 1525</strain>
    </source>
</reference>